<comment type="caution">
    <text evidence="1">The sequence shown here is derived from an EMBL/GenBank/DDBJ whole genome shotgun (WGS) entry which is preliminary data.</text>
</comment>
<dbReference type="Gramene" id="Psat01G0417900-T1">
    <property type="protein sequence ID" value="KAI5446239.1"/>
    <property type="gene ID" value="KIW84_014179"/>
</dbReference>
<proteinExistence type="predicted"/>
<dbReference type="AlphaFoldDB" id="A0A9D5GZ70"/>
<sequence>MNPLSDSLACRPFMLVVRSLLLSAWKLKWFIVPWVPMFKGRVKTSYLQPIVDKLISRLTAWKGSLLSMAGRDFLVKFIVYGLKSLSRLNEACNLKLAWELLTSHDPWVLVLKYRVISPLEVVMALIFGMTTGVTAPSFRIPIQASSTLKASMILLEFQSSS</sequence>
<keyword evidence="2" id="KW-1185">Reference proteome</keyword>
<dbReference type="Proteomes" id="UP001058974">
    <property type="component" value="Chromosome 1"/>
</dbReference>
<evidence type="ECO:0000313" key="2">
    <source>
        <dbReference type="Proteomes" id="UP001058974"/>
    </source>
</evidence>
<gene>
    <name evidence="1" type="ORF">KIW84_014179</name>
</gene>
<evidence type="ECO:0000313" key="1">
    <source>
        <dbReference type="EMBL" id="KAI5446239.1"/>
    </source>
</evidence>
<dbReference type="EMBL" id="JAMSHJ010000001">
    <property type="protein sequence ID" value="KAI5446239.1"/>
    <property type="molecule type" value="Genomic_DNA"/>
</dbReference>
<accession>A0A9D5GZ70</accession>
<reference evidence="1 2" key="1">
    <citation type="journal article" date="2022" name="Nat. Genet.">
        <title>Improved pea reference genome and pan-genome highlight genomic features and evolutionary characteristics.</title>
        <authorList>
            <person name="Yang T."/>
            <person name="Liu R."/>
            <person name="Luo Y."/>
            <person name="Hu S."/>
            <person name="Wang D."/>
            <person name="Wang C."/>
            <person name="Pandey M.K."/>
            <person name="Ge S."/>
            <person name="Xu Q."/>
            <person name="Li N."/>
            <person name="Li G."/>
            <person name="Huang Y."/>
            <person name="Saxena R.K."/>
            <person name="Ji Y."/>
            <person name="Li M."/>
            <person name="Yan X."/>
            <person name="He Y."/>
            <person name="Liu Y."/>
            <person name="Wang X."/>
            <person name="Xiang C."/>
            <person name="Varshney R.K."/>
            <person name="Ding H."/>
            <person name="Gao S."/>
            <person name="Zong X."/>
        </authorList>
    </citation>
    <scope>NUCLEOTIDE SEQUENCE [LARGE SCALE GENOMIC DNA]</scope>
    <source>
        <strain evidence="1 2">cv. Zhongwan 6</strain>
    </source>
</reference>
<organism evidence="1 2">
    <name type="scientific">Pisum sativum</name>
    <name type="common">Garden pea</name>
    <name type="synonym">Lathyrus oleraceus</name>
    <dbReference type="NCBI Taxonomy" id="3888"/>
    <lineage>
        <taxon>Eukaryota</taxon>
        <taxon>Viridiplantae</taxon>
        <taxon>Streptophyta</taxon>
        <taxon>Embryophyta</taxon>
        <taxon>Tracheophyta</taxon>
        <taxon>Spermatophyta</taxon>
        <taxon>Magnoliopsida</taxon>
        <taxon>eudicotyledons</taxon>
        <taxon>Gunneridae</taxon>
        <taxon>Pentapetalae</taxon>
        <taxon>rosids</taxon>
        <taxon>fabids</taxon>
        <taxon>Fabales</taxon>
        <taxon>Fabaceae</taxon>
        <taxon>Papilionoideae</taxon>
        <taxon>50 kb inversion clade</taxon>
        <taxon>NPAAA clade</taxon>
        <taxon>Hologalegina</taxon>
        <taxon>IRL clade</taxon>
        <taxon>Fabeae</taxon>
        <taxon>Lathyrus</taxon>
    </lineage>
</organism>
<name>A0A9D5GZ70_PEA</name>
<protein>
    <submittedName>
        <fullName evidence="1">Uncharacterized protein</fullName>
    </submittedName>
</protein>